<dbReference type="InterPro" id="IPR028974">
    <property type="entry name" value="TSP_type-3_rpt"/>
</dbReference>
<dbReference type="PANTHER" id="PTHR30329:SF21">
    <property type="entry name" value="LIPOPROTEIN YIAD-RELATED"/>
    <property type="match status" value="1"/>
</dbReference>
<dbReference type="InterPro" id="IPR036737">
    <property type="entry name" value="OmpA-like_sf"/>
</dbReference>
<reference evidence="9" key="1">
    <citation type="journal article" date="2019" name="Int. J. Syst. Evol. Microbiol.">
        <title>The Global Catalogue of Microorganisms (GCM) 10K type strain sequencing project: providing services to taxonomists for standard genome sequencing and annotation.</title>
        <authorList>
            <consortium name="The Broad Institute Genomics Platform"/>
            <consortium name="The Broad Institute Genome Sequencing Center for Infectious Disease"/>
            <person name="Wu L."/>
            <person name="Ma J."/>
        </authorList>
    </citation>
    <scope>NUCLEOTIDE SEQUENCE [LARGE SCALE GENOMIC DNA]</scope>
    <source>
        <strain evidence="9">JCM 32105</strain>
    </source>
</reference>
<evidence type="ECO:0000256" key="6">
    <source>
        <dbReference type="SAM" id="MobiDB-lite"/>
    </source>
</evidence>
<comment type="subcellular location">
    <subcellularLocation>
        <location evidence="1">Cell outer membrane</location>
    </subcellularLocation>
</comment>
<dbReference type="Pfam" id="PF02412">
    <property type="entry name" value="TSP_3"/>
    <property type="match status" value="3"/>
</dbReference>
<dbReference type="EMBL" id="BAABFA010000007">
    <property type="protein sequence ID" value="GAA4462083.1"/>
    <property type="molecule type" value="Genomic_DNA"/>
</dbReference>
<evidence type="ECO:0000256" key="2">
    <source>
        <dbReference type="ARBA" id="ARBA00022729"/>
    </source>
</evidence>
<protein>
    <recommendedName>
        <fullName evidence="7">OmpA-like domain-containing protein</fullName>
    </recommendedName>
</protein>
<dbReference type="CDD" id="cd07185">
    <property type="entry name" value="OmpA_C-like"/>
    <property type="match status" value="1"/>
</dbReference>
<evidence type="ECO:0000313" key="9">
    <source>
        <dbReference type="Proteomes" id="UP001500067"/>
    </source>
</evidence>
<dbReference type="Proteomes" id="UP001500067">
    <property type="component" value="Unassembled WGS sequence"/>
</dbReference>
<name>A0ABP8N9X8_9BACT</name>
<comment type="caution">
    <text evidence="8">The sequence shown here is derived from an EMBL/GenBank/DDBJ whole genome shotgun (WGS) entry which is preliminary data.</text>
</comment>
<evidence type="ECO:0000256" key="4">
    <source>
        <dbReference type="ARBA" id="ARBA00023237"/>
    </source>
</evidence>
<evidence type="ECO:0000256" key="1">
    <source>
        <dbReference type="ARBA" id="ARBA00004442"/>
    </source>
</evidence>
<evidence type="ECO:0000259" key="7">
    <source>
        <dbReference type="PROSITE" id="PS51123"/>
    </source>
</evidence>
<keyword evidence="4" id="KW-0998">Cell outer membrane</keyword>
<dbReference type="PROSITE" id="PS51123">
    <property type="entry name" value="OMPA_2"/>
    <property type="match status" value="1"/>
</dbReference>
<keyword evidence="2" id="KW-0732">Signal</keyword>
<dbReference type="InterPro" id="IPR050330">
    <property type="entry name" value="Bact_OuterMem_StrucFunc"/>
</dbReference>
<dbReference type="Pfam" id="PF00691">
    <property type="entry name" value="OmpA"/>
    <property type="match status" value="1"/>
</dbReference>
<proteinExistence type="predicted"/>
<evidence type="ECO:0000256" key="3">
    <source>
        <dbReference type="ARBA" id="ARBA00023136"/>
    </source>
</evidence>
<feature type="region of interest" description="Disordered" evidence="6">
    <location>
        <begin position="186"/>
        <end position="257"/>
    </location>
</feature>
<dbReference type="SUPFAM" id="SSF103647">
    <property type="entry name" value="TSP type-3 repeat"/>
    <property type="match status" value="1"/>
</dbReference>
<dbReference type="InterPro" id="IPR006665">
    <property type="entry name" value="OmpA-like"/>
</dbReference>
<dbReference type="InterPro" id="IPR003367">
    <property type="entry name" value="Thrombospondin_3-like_rpt"/>
</dbReference>
<keyword evidence="9" id="KW-1185">Reference proteome</keyword>
<dbReference type="PANTHER" id="PTHR30329">
    <property type="entry name" value="STATOR ELEMENT OF FLAGELLAR MOTOR COMPLEX"/>
    <property type="match status" value="1"/>
</dbReference>
<dbReference type="PRINTS" id="PR01021">
    <property type="entry name" value="OMPADOMAIN"/>
</dbReference>
<feature type="compositionally biased region" description="Basic and acidic residues" evidence="6">
    <location>
        <begin position="344"/>
        <end position="359"/>
    </location>
</feature>
<feature type="compositionally biased region" description="Basic and acidic residues" evidence="6">
    <location>
        <begin position="246"/>
        <end position="256"/>
    </location>
</feature>
<feature type="domain" description="OmpA-like" evidence="7">
    <location>
        <begin position="255"/>
        <end position="372"/>
    </location>
</feature>
<dbReference type="RefSeq" id="WP_345078893.1">
    <property type="nucleotide sequence ID" value="NZ_BAABFA010000007.1"/>
</dbReference>
<gene>
    <name evidence="8" type="ORF">GCM10023093_07960</name>
</gene>
<accession>A0ABP8N9X8</accession>
<sequence>MQKFYDLQAQGYNIGLGVKPAANTGSASYKTGSVGLMLHPALSYRLSDMLFLKVGVYYAKQVYSNDASATYTITDRAGTYSGMLNGVTKSDNSSFGGDIGVRWFLGKAKDMDHDGITDKRDLCPDIAGLPHFKGCPDRDGDSITDAKDHCPDVAGLKELHGCPDADGDGITDAKDACPHKYGPAATRGCPDADDDGVADKDDACPSKKGPASAAGCPDTDGDSLPDNKDNCPEVSGTAAHNGCPEPPKEEPKKEVAKPVIDISRPVLFRVAKTTISKDDHPQLDEAARLYKATPGAYIQLDGYTDNTGNAKYNRTLSRKRASAVKRYLVRKGVDGSQIKIKGHGSKEPEGTNSTKDGRAQNRRVRIRLTNDQ</sequence>
<evidence type="ECO:0000313" key="8">
    <source>
        <dbReference type="EMBL" id="GAA4462083.1"/>
    </source>
</evidence>
<feature type="region of interest" description="Disordered" evidence="6">
    <location>
        <begin position="334"/>
        <end position="372"/>
    </location>
</feature>
<keyword evidence="3 5" id="KW-0472">Membrane</keyword>
<organism evidence="8 9">
    <name type="scientific">Nemorincola caseinilytica</name>
    <dbReference type="NCBI Taxonomy" id="2054315"/>
    <lineage>
        <taxon>Bacteria</taxon>
        <taxon>Pseudomonadati</taxon>
        <taxon>Bacteroidota</taxon>
        <taxon>Chitinophagia</taxon>
        <taxon>Chitinophagales</taxon>
        <taxon>Chitinophagaceae</taxon>
        <taxon>Nemorincola</taxon>
    </lineage>
</organism>
<dbReference type="Gene3D" id="4.10.1080.10">
    <property type="entry name" value="TSP type-3 repeat"/>
    <property type="match status" value="1"/>
</dbReference>
<dbReference type="InterPro" id="IPR006664">
    <property type="entry name" value="OMP_bac"/>
</dbReference>
<dbReference type="Gene3D" id="3.30.1330.60">
    <property type="entry name" value="OmpA-like domain"/>
    <property type="match status" value="1"/>
</dbReference>
<dbReference type="SUPFAM" id="SSF103088">
    <property type="entry name" value="OmpA-like"/>
    <property type="match status" value="1"/>
</dbReference>
<evidence type="ECO:0000256" key="5">
    <source>
        <dbReference type="PROSITE-ProRule" id="PRU00473"/>
    </source>
</evidence>